<evidence type="ECO:0000256" key="1">
    <source>
        <dbReference type="SAM" id="SignalP"/>
    </source>
</evidence>
<proteinExistence type="predicted"/>
<organism evidence="2 3">
    <name type="scientific">Janthinobacterium violaceinigrum</name>
    <dbReference type="NCBI Taxonomy" id="2654252"/>
    <lineage>
        <taxon>Bacteria</taxon>
        <taxon>Pseudomonadati</taxon>
        <taxon>Pseudomonadota</taxon>
        <taxon>Betaproteobacteria</taxon>
        <taxon>Burkholderiales</taxon>
        <taxon>Oxalobacteraceae</taxon>
        <taxon>Janthinobacterium</taxon>
    </lineage>
</organism>
<protein>
    <submittedName>
        <fullName evidence="2">Uncharacterized protein</fullName>
    </submittedName>
</protein>
<dbReference type="EMBL" id="WFLI01000015">
    <property type="protein sequence ID" value="KAB8064202.1"/>
    <property type="molecule type" value="Genomic_DNA"/>
</dbReference>
<gene>
    <name evidence="2" type="ORF">GCN75_14805</name>
</gene>
<dbReference type="RefSeq" id="WP_152283180.1">
    <property type="nucleotide sequence ID" value="NZ_WFLI01000015.1"/>
</dbReference>
<feature type="signal peptide" evidence="1">
    <location>
        <begin position="1"/>
        <end position="25"/>
    </location>
</feature>
<keyword evidence="1" id="KW-0732">Signal</keyword>
<dbReference type="Proteomes" id="UP000468717">
    <property type="component" value="Unassembled WGS sequence"/>
</dbReference>
<name>A0A6I1I0G9_9BURK</name>
<accession>A0A6I1I0G9</accession>
<evidence type="ECO:0000313" key="2">
    <source>
        <dbReference type="EMBL" id="KAB8064202.1"/>
    </source>
</evidence>
<keyword evidence="3" id="KW-1185">Reference proteome</keyword>
<sequence length="184" mass="20123">MTEWKRTRRLTGTFLLAACCASAFAAAAATAAVTDTGLESGLLQALHLKKGTTQRVGTSGTAIQAYMREGYIGKRPDQRADYTDYYLLKKPASFMGHELVLIEEEYITQYIGCCVSPGAGVTVKVHGSTQKLQAFARAQRCTLTDPVDIRRALNDVAIKTRLPKGHYASLSCRERDAGRDESDQ</sequence>
<reference evidence="2 3" key="1">
    <citation type="submission" date="2019-10" db="EMBL/GenBank/DDBJ databases">
        <title>Three novel species isolated from a subtropical stream in China.</title>
        <authorList>
            <person name="Lu H."/>
        </authorList>
    </citation>
    <scope>NUCLEOTIDE SEQUENCE [LARGE SCALE GENOMIC DNA]</scope>
    <source>
        <strain evidence="2 3">FT13W</strain>
    </source>
</reference>
<comment type="caution">
    <text evidence="2">The sequence shown here is derived from an EMBL/GenBank/DDBJ whole genome shotgun (WGS) entry which is preliminary data.</text>
</comment>
<evidence type="ECO:0000313" key="3">
    <source>
        <dbReference type="Proteomes" id="UP000468717"/>
    </source>
</evidence>
<dbReference type="AlphaFoldDB" id="A0A6I1I0G9"/>
<feature type="chain" id="PRO_5026246767" evidence="1">
    <location>
        <begin position="26"/>
        <end position="184"/>
    </location>
</feature>